<keyword evidence="3" id="KW-0378">Hydrolase</keyword>
<dbReference type="InterPro" id="IPR009003">
    <property type="entry name" value="Peptidase_S1_PA"/>
</dbReference>
<evidence type="ECO:0000313" key="6">
    <source>
        <dbReference type="Proteomes" id="UP001652626"/>
    </source>
</evidence>
<evidence type="ECO:0000256" key="2">
    <source>
        <dbReference type="ARBA" id="ARBA00024195"/>
    </source>
</evidence>
<proteinExistence type="inferred from homology"/>
<feature type="region of interest" description="Disordered" evidence="4">
    <location>
        <begin position="50"/>
        <end position="79"/>
    </location>
</feature>
<sequence length="428" mass="47720">MEYDTGNTKHSPLYKYQKLILMRQLQQGNINHQNTYGNPVTDQINQGIVKQSPITPGPYYPNQQNQFEPELPQPGQIKNTQSLQVPSPAQNPFMNNDNDNFFGVVNSGAQCTEVTSLIPDPRTGCCGQDMSETSRITDLQNIFNIFAPSNLNWTNQVFRTRRSAEKKVEDNALDDRIAGGKATELDQFPWTVFLKVTYSFGDKRASFNCGGSLISSKYVLTAGHCVNENGGVLVDIELTFAEYDRSQFPRDCKPGLGEMNCIDNILMHAKNIIIHPQYDDESLLNDIALIELDGHAPYTQYIRPICIPNINVDDPEFSDLPLAVAGWGHNGRYLINIKQSTVLHLVPHDECDQSYPNLLNTQLCAVGRTGEDTCKGDSGGPLMLLYKNNYYVVGVVSGKRADSPCGTSLPTLFTNVFHFVPWIKSIIS</sequence>
<evidence type="ECO:0000313" key="7">
    <source>
        <dbReference type="RefSeq" id="XP_026488478.2"/>
    </source>
</evidence>
<evidence type="ECO:0000256" key="1">
    <source>
        <dbReference type="ARBA" id="ARBA00023157"/>
    </source>
</evidence>
<dbReference type="RefSeq" id="XP_026488478.2">
    <property type="nucleotide sequence ID" value="XM_026632693.2"/>
</dbReference>
<dbReference type="GO" id="GO:0006508">
    <property type="term" value="P:proteolysis"/>
    <property type="evidence" value="ECO:0007669"/>
    <property type="project" value="UniProtKB-KW"/>
</dbReference>
<dbReference type="Gene3D" id="2.40.10.10">
    <property type="entry name" value="Trypsin-like serine proteases"/>
    <property type="match status" value="1"/>
</dbReference>
<dbReference type="GO" id="GO:0004252">
    <property type="term" value="F:serine-type endopeptidase activity"/>
    <property type="evidence" value="ECO:0007669"/>
    <property type="project" value="InterPro"/>
</dbReference>
<dbReference type="PRINTS" id="PR00722">
    <property type="entry name" value="CHYMOTRYPSIN"/>
</dbReference>
<dbReference type="InterPro" id="IPR033116">
    <property type="entry name" value="TRYPSIN_SER"/>
</dbReference>
<dbReference type="PROSITE" id="PS00135">
    <property type="entry name" value="TRYPSIN_SER"/>
    <property type="match status" value="1"/>
</dbReference>
<dbReference type="Pfam" id="PF00089">
    <property type="entry name" value="Trypsin"/>
    <property type="match status" value="1"/>
</dbReference>
<organism evidence="6 7">
    <name type="scientific">Vanessa tameamea</name>
    <name type="common">Kamehameha butterfly</name>
    <dbReference type="NCBI Taxonomy" id="334116"/>
    <lineage>
        <taxon>Eukaryota</taxon>
        <taxon>Metazoa</taxon>
        <taxon>Ecdysozoa</taxon>
        <taxon>Arthropoda</taxon>
        <taxon>Hexapoda</taxon>
        <taxon>Insecta</taxon>
        <taxon>Pterygota</taxon>
        <taxon>Neoptera</taxon>
        <taxon>Endopterygota</taxon>
        <taxon>Lepidoptera</taxon>
        <taxon>Glossata</taxon>
        <taxon>Ditrysia</taxon>
        <taxon>Papilionoidea</taxon>
        <taxon>Nymphalidae</taxon>
        <taxon>Nymphalinae</taxon>
        <taxon>Vanessa</taxon>
    </lineage>
</organism>
<dbReference type="PROSITE" id="PS50240">
    <property type="entry name" value="TRYPSIN_DOM"/>
    <property type="match status" value="1"/>
</dbReference>
<dbReference type="SUPFAM" id="SSF50494">
    <property type="entry name" value="Trypsin-like serine proteases"/>
    <property type="match status" value="1"/>
</dbReference>
<comment type="similarity">
    <text evidence="2">Belongs to the peptidase S1 family. CLIP subfamily.</text>
</comment>
<dbReference type="InterPro" id="IPR018114">
    <property type="entry name" value="TRYPSIN_HIS"/>
</dbReference>
<protein>
    <submittedName>
        <fullName evidence="7">Serine protease easter-like</fullName>
    </submittedName>
</protein>
<dbReference type="OMA" id="LVPHDEC"/>
<dbReference type="CDD" id="cd00190">
    <property type="entry name" value="Tryp_SPc"/>
    <property type="match status" value="1"/>
</dbReference>
<dbReference type="OrthoDB" id="10061449at2759"/>
<dbReference type="InterPro" id="IPR043504">
    <property type="entry name" value="Peptidase_S1_PA_chymotrypsin"/>
</dbReference>
<dbReference type="PANTHER" id="PTHR24256">
    <property type="entry name" value="TRYPTASE-RELATED"/>
    <property type="match status" value="1"/>
</dbReference>
<dbReference type="SMART" id="SM00020">
    <property type="entry name" value="Tryp_SPc"/>
    <property type="match status" value="1"/>
</dbReference>
<gene>
    <name evidence="7" type="primary">LOC113395135</name>
</gene>
<keyword evidence="3" id="KW-0720">Serine protease</keyword>
<evidence type="ECO:0000256" key="3">
    <source>
        <dbReference type="RuleBase" id="RU363034"/>
    </source>
</evidence>
<evidence type="ECO:0000259" key="5">
    <source>
        <dbReference type="PROSITE" id="PS50240"/>
    </source>
</evidence>
<dbReference type="Proteomes" id="UP001652626">
    <property type="component" value="Chromosome 9"/>
</dbReference>
<dbReference type="InterPro" id="IPR051487">
    <property type="entry name" value="Ser/Thr_Proteases_Immune/Dev"/>
</dbReference>
<dbReference type="PROSITE" id="PS00134">
    <property type="entry name" value="TRYPSIN_HIS"/>
    <property type="match status" value="1"/>
</dbReference>
<dbReference type="InterPro" id="IPR001254">
    <property type="entry name" value="Trypsin_dom"/>
</dbReference>
<keyword evidence="1" id="KW-1015">Disulfide bond</keyword>
<keyword evidence="3" id="KW-0645">Protease</keyword>
<dbReference type="GeneID" id="113395135"/>
<reference evidence="7" key="1">
    <citation type="submission" date="2025-08" db="UniProtKB">
        <authorList>
            <consortium name="RefSeq"/>
        </authorList>
    </citation>
    <scope>IDENTIFICATION</scope>
    <source>
        <tissue evidence="7">Whole body</tissue>
    </source>
</reference>
<evidence type="ECO:0000256" key="4">
    <source>
        <dbReference type="SAM" id="MobiDB-lite"/>
    </source>
</evidence>
<feature type="domain" description="Peptidase S1" evidence="5">
    <location>
        <begin position="177"/>
        <end position="428"/>
    </location>
</feature>
<keyword evidence="6" id="KW-1185">Reference proteome</keyword>
<accession>A0A8B8HUE3</accession>
<dbReference type="InterPro" id="IPR001314">
    <property type="entry name" value="Peptidase_S1A"/>
</dbReference>
<name>A0A8B8HUE3_VANTA</name>
<dbReference type="AlphaFoldDB" id="A0A8B8HUE3"/>